<comment type="subcellular location">
    <subcellularLocation>
        <location evidence="7">Cytoplasm</location>
    </subcellularLocation>
</comment>
<organism evidence="9 10">
    <name type="scientific">Lachancea lanzarotensis</name>
    <dbReference type="NCBI Taxonomy" id="1245769"/>
    <lineage>
        <taxon>Eukaryota</taxon>
        <taxon>Fungi</taxon>
        <taxon>Dikarya</taxon>
        <taxon>Ascomycota</taxon>
        <taxon>Saccharomycotina</taxon>
        <taxon>Saccharomycetes</taxon>
        <taxon>Saccharomycetales</taxon>
        <taxon>Saccharomycetaceae</taxon>
        <taxon>Lachancea</taxon>
    </lineage>
</organism>
<dbReference type="PROSITE" id="PS50082">
    <property type="entry name" value="WD_REPEATS_2"/>
    <property type="match status" value="4"/>
</dbReference>
<keyword evidence="10" id="KW-1185">Reference proteome</keyword>
<dbReference type="GO" id="GO:0071540">
    <property type="term" value="C:eukaryotic translation initiation factor 3 complex, eIF3e"/>
    <property type="evidence" value="ECO:0007669"/>
    <property type="project" value="EnsemblFungi"/>
</dbReference>
<evidence type="ECO:0000313" key="9">
    <source>
        <dbReference type="EMBL" id="CEP61303.1"/>
    </source>
</evidence>
<dbReference type="CDD" id="cd00200">
    <property type="entry name" value="WD40"/>
    <property type="match status" value="1"/>
</dbReference>
<dbReference type="GO" id="GO:0071541">
    <property type="term" value="C:eukaryotic translation initiation factor 3 complex, eIF3m"/>
    <property type="evidence" value="ECO:0007669"/>
    <property type="project" value="EnsemblFungi"/>
</dbReference>
<evidence type="ECO:0000256" key="6">
    <source>
        <dbReference type="ARBA" id="ARBA00038394"/>
    </source>
</evidence>
<dbReference type="PANTHER" id="PTHR19877">
    <property type="entry name" value="EUKARYOTIC TRANSLATION INITIATION FACTOR 3 SUBUNIT I"/>
    <property type="match status" value="1"/>
</dbReference>
<dbReference type="AlphaFoldDB" id="A0A0C7N044"/>
<name>A0A0C7N044_9SACH</name>
<evidence type="ECO:0000256" key="1">
    <source>
        <dbReference type="ARBA" id="ARBA00022490"/>
    </source>
</evidence>
<comment type="similarity">
    <text evidence="7">Belongs to the eIF-3 subunit I family.</text>
</comment>
<dbReference type="EMBL" id="LN736361">
    <property type="protein sequence ID" value="CEP61303.1"/>
    <property type="molecule type" value="Genomic_DNA"/>
</dbReference>
<dbReference type="GO" id="GO:0003723">
    <property type="term" value="F:RNA binding"/>
    <property type="evidence" value="ECO:0007669"/>
    <property type="project" value="TreeGrafter"/>
</dbReference>
<keyword evidence="4" id="KW-0677">Repeat</keyword>
<dbReference type="PANTHER" id="PTHR19877:SF1">
    <property type="entry name" value="EUKARYOTIC TRANSLATION INITIATION FACTOR 3 SUBUNIT I"/>
    <property type="match status" value="1"/>
</dbReference>
<comment type="function">
    <text evidence="7">Component of the eukaryotic translation initiation factor 3 (eIF-3) complex, which is involved in protein synthesis of a specialized repertoire of mRNAs and, together with other initiation factors, stimulates binding of mRNA and methionyl-tRNAi to the 40S ribosome. The eIF-3 complex specifically targets and initiates translation of a subset of mRNAs involved in cell proliferation.</text>
</comment>
<feature type="repeat" description="WD" evidence="8">
    <location>
        <begin position="48"/>
        <end position="89"/>
    </location>
</feature>
<dbReference type="PROSITE" id="PS50294">
    <property type="entry name" value="WD_REPEATS_REGION"/>
    <property type="match status" value="3"/>
</dbReference>
<dbReference type="STRING" id="1245769.A0A0C7N044"/>
<feature type="repeat" description="WD" evidence="8">
    <location>
        <begin position="289"/>
        <end position="319"/>
    </location>
</feature>
<feature type="repeat" description="WD" evidence="8">
    <location>
        <begin position="6"/>
        <end position="47"/>
    </location>
</feature>
<keyword evidence="3 8" id="KW-0853">WD repeat</keyword>
<sequence length="350" mass="38868">MRPILLKGHERSLTQVKFNREGDLIFSCAKDSVASVWYAINGERLGTFEGHQGTIWSIDVDRFTQYAVTGSADFSIKLWDVQTGQNVYTWKTKTPVRRVEFSPSGDKFLAVLDGVMGYPGSVTVYDLPRSNETQKLSQEPSAEPAFDILTHEGFEIASVAAWSFQDRFIAVGHKDGRVSKYDGATGEFIDALELHTQSVSDIQFSPDGTYFITSSRDSDAKLVDIETLEVLKTYETDCPLNSACITPIKQFVILGGGQDAKDVTTTSSREGKFEARLYHKIFQDEIGRVKGHFGPLNCVAVSPQGTSYASGGEDGFVRLHHFDKSYFDFKYDVEKSAEAQKHMQGLESSA</sequence>
<evidence type="ECO:0000313" key="10">
    <source>
        <dbReference type="Proteomes" id="UP000054304"/>
    </source>
</evidence>
<dbReference type="Pfam" id="PF24805">
    <property type="entry name" value="EIF3I"/>
    <property type="match status" value="1"/>
</dbReference>
<evidence type="ECO:0000256" key="2">
    <source>
        <dbReference type="ARBA" id="ARBA00022540"/>
    </source>
</evidence>
<evidence type="ECO:0000256" key="3">
    <source>
        <dbReference type="ARBA" id="ARBA00022574"/>
    </source>
</evidence>
<dbReference type="InterPro" id="IPR036322">
    <property type="entry name" value="WD40_repeat_dom_sf"/>
</dbReference>
<reference evidence="9 10" key="1">
    <citation type="submission" date="2014-12" db="EMBL/GenBank/DDBJ databases">
        <authorList>
            <person name="Neuveglise Cecile"/>
        </authorList>
    </citation>
    <scope>NUCLEOTIDE SEQUENCE [LARGE SCALE GENOMIC DNA]</scope>
    <source>
        <strain evidence="9 10">CBS 12615</strain>
    </source>
</reference>
<gene>
    <name evidence="7" type="primary">TIF34</name>
    <name evidence="9" type="ORF">LALA0_S02e11386g</name>
</gene>
<dbReference type="Gene3D" id="2.130.10.10">
    <property type="entry name" value="YVTN repeat-like/Quinoprotein amine dehydrogenase"/>
    <property type="match status" value="1"/>
</dbReference>
<dbReference type="GO" id="GO:0033290">
    <property type="term" value="C:eukaryotic 48S preinitiation complex"/>
    <property type="evidence" value="ECO:0007669"/>
    <property type="project" value="UniProtKB-UniRule"/>
</dbReference>
<dbReference type="GO" id="GO:0003743">
    <property type="term" value="F:translation initiation factor activity"/>
    <property type="evidence" value="ECO:0007669"/>
    <property type="project" value="UniProtKB-UniRule"/>
</dbReference>
<dbReference type="InterPro" id="IPR001680">
    <property type="entry name" value="WD40_rpt"/>
</dbReference>
<feature type="repeat" description="WD" evidence="8">
    <location>
        <begin position="192"/>
        <end position="233"/>
    </location>
</feature>
<dbReference type="HOGENOM" id="CLU_043845_0_1_1"/>
<comment type="subunit">
    <text evidence="7">Component of the eukaryotic translation initiation factor 3 (eIF-3) complex.</text>
</comment>
<keyword evidence="5 7" id="KW-0648">Protein biosynthesis</keyword>
<dbReference type="OrthoDB" id="24966at2759"/>
<proteinExistence type="inferred from homology"/>
<accession>A0A0C7N044</accession>
<dbReference type="SMART" id="SM00320">
    <property type="entry name" value="WD40"/>
    <property type="match status" value="6"/>
</dbReference>
<evidence type="ECO:0000256" key="7">
    <source>
        <dbReference type="HAMAP-Rule" id="MF_03008"/>
    </source>
</evidence>
<dbReference type="HAMAP" id="MF_03008">
    <property type="entry name" value="eIF3i"/>
    <property type="match status" value="1"/>
</dbReference>
<keyword evidence="1 7" id="KW-0963">Cytoplasm</keyword>
<dbReference type="PROSITE" id="PS00678">
    <property type="entry name" value="WD_REPEATS_1"/>
    <property type="match status" value="1"/>
</dbReference>
<dbReference type="Proteomes" id="UP000054304">
    <property type="component" value="Unassembled WGS sequence"/>
</dbReference>
<dbReference type="FunFam" id="2.130.10.10:FF:000127">
    <property type="entry name" value="Eukaryotic translation initiation factor 3 subunit I"/>
    <property type="match status" value="1"/>
</dbReference>
<dbReference type="GO" id="GO:0016282">
    <property type="term" value="C:eukaryotic 43S preinitiation complex"/>
    <property type="evidence" value="ECO:0007669"/>
    <property type="project" value="UniProtKB-UniRule"/>
</dbReference>
<protein>
    <recommendedName>
        <fullName evidence="7">Eukaryotic translation initiation factor 3 subunit I</fullName>
        <shortName evidence="7">eIF3i</shortName>
    </recommendedName>
    <alternativeName>
        <fullName evidence="7">Eukaryotic translation initiation factor 3 39 kDa subunit homolog</fullName>
        <shortName evidence="7">eIF-3 39 kDa subunit homolog</shortName>
    </alternativeName>
</protein>
<dbReference type="GO" id="GO:0034399">
    <property type="term" value="C:nuclear periphery"/>
    <property type="evidence" value="ECO:0007669"/>
    <property type="project" value="EnsemblFungi"/>
</dbReference>
<dbReference type="InterPro" id="IPR015943">
    <property type="entry name" value="WD40/YVTN_repeat-like_dom_sf"/>
</dbReference>
<evidence type="ECO:0000256" key="5">
    <source>
        <dbReference type="ARBA" id="ARBA00022917"/>
    </source>
</evidence>
<keyword evidence="2 7" id="KW-0396">Initiation factor</keyword>
<evidence type="ECO:0000256" key="8">
    <source>
        <dbReference type="PROSITE-ProRule" id="PRU00221"/>
    </source>
</evidence>
<dbReference type="GO" id="GO:0001732">
    <property type="term" value="P:formation of cytoplasmic translation initiation complex"/>
    <property type="evidence" value="ECO:0007669"/>
    <property type="project" value="UniProtKB-UniRule"/>
</dbReference>
<dbReference type="SUPFAM" id="SSF50978">
    <property type="entry name" value="WD40 repeat-like"/>
    <property type="match status" value="1"/>
</dbReference>
<evidence type="ECO:0000256" key="4">
    <source>
        <dbReference type="ARBA" id="ARBA00022737"/>
    </source>
</evidence>
<comment type="similarity">
    <text evidence="6">Belongs to the WD repeat STRAP family.</text>
</comment>
<dbReference type="InterPro" id="IPR027525">
    <property type="entry name" value="eIF3i"/>
</dbReference>
<dbReference type="InterPro" id="IPR019775">
    <property type="entry name" value="WD40_repeat_CS"/>
</dbReference>